<dbReference type="SUPFAM" id="SSF53098">
    <property type="entry name" value="Ribonuclease H-like"/>
    <property type="match status" value="1"/>
</dbReference>
<dbReference type="Gene3D" id="1.10.150.80">
    <property type="entry name" value="HRDC domain"/>
    <property type="match status" value="2"/>
</dbReference>
<dbReference type="InterPro" id="IPR012337">
    <property type="entry name" value="RNaseH-like_sf"/>
</dbReference>
<gene>
    <name evidence="3" type="ORF">SAMN04489750_1024</name>
</gene>
<dbReference type="InterPro" id="IPR036397">
    <property type="entry name" value="RNaseH_sf"/>
</dbReference>
<dbReference type="InterPro" id="IPR010997">
    <property type="entry name" value="HRDC-like_sf"/>
</dbReference>
<dbReference type="InterPro" id="IPR002121">
    <property type="entry name" value="HRDC_dom"/>
</dbReference>
<accession>A0A2Y8ZV25</accession>
<dbReference type="AlphaFoldDB" id="A0A2Y8ZV25"/>
<evidence type="ECO:0000313" key="4">
    <source>
        <dbReference type="Proteomes" id="UP000250028"/>
    </source>
</evidence>
<dbReference type="Pfam" id="PF01612">
    <property type="entry name" value="DNA_pol_A_exo1"/>
    <property type="match status" value="1"/>
</dbReference>
<dbReference type="PANTHER" id="PTHR47649:SF1">
    <property type="entry name" value="RIBONUCLEASE D"/>
    <property type="match status" value="1"/>
</dbReference>
<dbReference type="GO" id="GO:0003676">
    <property type="term" value="F:nucleic acid binding"/>
    <property type="evidence" value="ECO:0007669"/>
    <property type="project" value="InterPro"/>
</dbReference>
<reference evidence="4" key="1">
    <citation type="submission" date="2016-10" db="EMBL/GenBank/DDBJ databases">
        <authorList>
            <person name="Varghese N."/>
            <person name="Submissions S."/>
        </authorList>
    </citation>
    <scope>NUCLEOTIDE SEQUENCE [LARGE SCALE GENOMIC DNA]</scope>
    <source>
        <strain evidence="4">DSM 22951</strain>
    </source>
</reference>
<dbReference type="PROSITE" id="PS50967">
    <property type="entry name" value="HRDC"/>
    <property type="match status" value="1"/>
</dbReference>
<dbReference type="GO" id="GO:0008408">
    <property type="term" value="F:3'-5' exonuclease activity"/>
    <property type="evidence" value="ECO:0007669"/>
    <property type="project" value="InterPro"/>
</dbReference>
<dbReference type="SUPFAM" id="SSF47819">
    <property type="entry name" value="HRDC-like"/>
    <property type="match status" value="1"/>
</dbReference>
<dbReference type="PANTHER" id="PTHR47649">
    <property type="entry name" value="RIBONUCLEASE D"/>
    <property type="match status" value="1"/>
</dbReference>
<evidence type="ECO:0000313" key="3">
    <source>
        <dbReference type="EMBL" id="SSA33737.1"/>
    </source>
</evidence>
<dbReference type="RefSeq" id="WP_109684393.1">
    <property type="nucleotide sequence ID" value="NZ_QGDN01000001.1"/>
</dbReference>
<feature type="compositionally biased region" description="Pro residues" evidence="1">
    <location>
        <begin position="317"/>
        <end position="330"/>
    </location>
</feature>
<dbReference type="InterPro" id="IPR041605">
    <property type="entry name" value="Exo_C"/>
</dbReference>
<sequence length="423" mass="46203">MVPQDAETYPVLEAPRDGLPPVTATERDLLVAADAIAAGTGPIAIDAERASGYRYGNRAYLVQLRRTGAGTFLFDPAAIPDLSPVQDSIDGAEWVLHAATQDLVCLAEVGLRPASLFDTEVGARLAGLPRVGLAAVIEHYLGVSLAKEHSAVDWSTRPLPEPWLRYAALDVELLVDVRDAMYADLQSQGKLDWALQDFAALTHFSGPPVREEPWRRTSGLHTVRDRRVMGRVRELWQTRDRIAQDRDTAPGRVVPDAVLIEIAKQGPKTAADLAAIRTDATSRRGKARPAHTGVPRYQRDWLDAVRRADALPAAELPGPPPRTDAPPPARAWPDRDPAAAARLASAREQLAVISEERTVPVENILQPDTLRRILWQLPDPLDDNAIRGFLTDRGARPWQVDLTLPVIKEAATATPAPDPVTDE</sequence>
<name>A0A2Y8ZV25_9MICO</name>
<dbReference type="OrthoDB" id="144122at2"/>
<feature type="domain" description="HRDC" evidence="2">
    <location>
        <begin position="225"/>
        <end position="315"/>
    </location>
</feature>
<protein>
    <submittedName>
        <fullName evidence="3">Ribonuclease D</fullName>
    </submittedName>
</protein>
<dbReference type="Pfam" id="PF00570">
    <property type="entry name" value="HRDC"/>
    <property type="match status" value="1"/>
</dbReference>
<dbReference type="SMART" id="SM00474">
    <property type="entry name" value="35EXOc"/>
    <property type="match status" value="1"/>
</dbReference>
<dbReference type="InterPro" id="IPR002562">
    <property type="entry name" value="3'-5'_exonuclease_dom"/>
</dbReference>
<dbReference type="SMART" id="SM00341">
    <property type="entry name" value="HRDC"/>
    <property type="match status" value="1"/>
</dbReference>
<proteinExistence type="predicted"/>
<feature type="region of interest" description="Disordered" evidence="1">
    <location>
        <begin position="312"/>
        <end position="336"/>
    </location>
</feature>
<dbReference type="Proteomes" id="UP000250028">
    <property type="component" value="Unassembled WGS sequence"/>
</dbReference>
<dbReference type="EMBL" id="UESZ01000001">
    <property type="protein sequence ID" value="SSA33737.1"/>
    <property type="molecule type" value="Genomic_DNA"/>
</dbReference>
<evidence type="ECO:0000259" key="2">
    <source>
        <dbReference type="PROSITE" id="PS50967"/>
    </source>
</evidence>
<keyword evidence="4" id="KW-1185">Reference proteome</keyword>
<dbReference type="GO" id="GO:0000166">
    <property type="term" value="F:nucleotide binding"/>
    <property type="evidence" value="ECO:0007669"/>
    <property type="project" value="InterPro"/>
</dbReference>
<dbReference type="Gene3D" id="3.30.420.10">
    <property type="entry name" value="Ribonuclease H-like superfamily/Ribonuclease H"/>
    <property type="match status" value="1"/>
</dbReference>
<dbReference type="CDD" id="cd06142">
    <property type="entry name" value="RNaseD_exo"/>
    <property type="match status" value="1"/>
</dbReference>
<dbReference type="InterPro" id="IPR044876">
    <property type="entry name" value="HRDC_dom_sf"/>
</dbReference>
<dbReference type="InterPro" id="IPR051086">
    <property type="entry name" value="RNase_D-like"/>
</dbReference>
<evidence type="ECO:0000256" key="1">
    <source>
        <dbReference type="SAM" id="MobiDB-lite"/>
    </source>
</evidence>
<dbReference type="Pfam" id="PF18305">
    <property type="entry name" value="DNA_pol_A_exoN"/>
    <property type="match status" value="1"/>
</dbReference>
<dbReference type="GO" id="GO:0006139">
    <property type="term" value="P:nucleobase-containing compound metabolic process"/>
    <property type="evidence" value="ECO:0007669"/>
    <property type="project" value="InterPro"/>
</dbReference>
<organism evidence="3 4">
    <name type="scientific">Branchiibius hedensis</name>
    <dbReference type="NCBI Taxonomy" id="672460"/>
    <lineage>
        <taxon>Bacteria</taxon>
        <taxon>Bacillati</taxon>
        <taxon>Actinomycetota</taxon>
        <taxon>Actinomycetes</taxon>
        <taxon>Micrococcales</taxon>
        <taxon>Dermacoccaceae</taxon>
        <taxon>Branchiibius</taxon>
    </lineage>
</organism>